<proteinExistence type="predicted"/>
<evidence type="ECO:0000313" key="2">
    <source>
        <dbReference type="EMBL" id="HEX71548.1"/>
    </source>
</evidence>
<gene>
    <name evidence="2" type="ORF">ENP13_09970</name>
</gene>
<dbReference type="SUPFAM" id="SSF53218">
    <property type="entry name" value="Molybdenum cofactor biosynthesis proteins"/>
    <property type="match status" value="1"/>
</dbReference>
<dbReference type="Gene3D" id="3.40.980.10">
    <property type="entry name" value="MoaB/Mog-like domain"/>
    <property type="match status" value="1"/>
</dbReference>
<name>A0A7C2WKC0_9BACT</name>
<dbReference type="InterPro" id="IPR036425">
    <property type="entry name" value="MoaB/Mog-like_dom_sf"/>
</dbReference>
<organism evidence="2">
    <name type="scientific">Thermorudis sp</name>
    <dbReference type="NCBI Taxonomy" id="1969470"/>
    <lineage>
        <taxon>Bacteria</taxon>
        <taxon>Pseudomonadati</taxon>
        <taxon>Thermomicrobiota</taxon>
        <taxon>Thermomicrobia</taxon>
        <taxon>Thermomicrobia incertae sedis</taxon>
        <taxon>Thermorudis</taxon>
    </lineage>
</organism>
<dbReference type="UniPathway" id="UPA00344"/>
<sequence length="359" mass="38134">MRRHIFKIGDDLSAFAGAVLCRDISVPSDGKPVTIRRGVPLAEALERLPQQLDGLEIAVLIPDAGELAQPDASARLAEGVAGPGIALDPPHQGQVNLRAAIAGLLRVDGAAVVRLNRSGVALVATALDGRVVQEGETVAIVKAPALFVDGARVERALEALRGKPVARVAPFRAQRVAMVAGTRIRPAQLEVATRHLSSHLERFGARLVATRHLDNDDPGEIASAYRALLDDGVELVLIAGSIMLDPGDPFMVAARRVRARMACVGAPIDPGTMFWVAYAGEVPMFGLASCELYGRLSIFDLLLPYALAGEPITRELLAELGYGGLLSETQHARRPPGWYSEASNEAETAHPEPAQTSET</sequence>
<dbReference type="EMBL" id="DSID01000759">
    <property type="protein sequence ID" value="HEX71548.1"/>
    <property type="molecule type" value="Genomic_DNA"/>
</dbReference>
<evidence type="ECO:0000256" key="1">
    <source>
        <dbReference type="SAM" id="MobiDB-lite"/>
    </source>
</evidence>
<dbReference type="AlphaFoldDB" id="A0A7C2WKC0"/>
<reference evidence="2" key="1">
    <citation type="journal article" date="2020" name="mSystems">
        <title>Genome- and Community-Level Interaction Insights into Carbon Utilization and Element Cycling Functions of Hydrothermarchaeota in Hydrothermal Sediment.</title>
        <authorList>
            <person name="Zhou Z."/>
            <person name="Liu Y."/>
            <person name="Xu W."/>
            <person name="Pan J."/>
            <person name="Luo Z.H."/>
            <person name="Li M."/>
        </authorList>
    </citation>
    <scope>NUCLEOTIDE SEQUENCE [LARGE SCALE GENOMIC DNA]</scope>
    <source>
        <strain evidence="2">SpSt-192</strain>
    </source>
</reference>
<protein>
    <submittedName>
        <fullName evidence="2">Uncharacterized protein</fullName>
    </submittedName>
</protein>
<comment type="caution">
    <text evidence="2">The sequence shown here is derived from an EMBL/GenBank/DDBJ whole genome shotgun (WGS) entry which is preliminary data.</text>
</comment>
<accession>A0A7C2WKC0</accession>
<feature type="region of interest" description="Disordered" evidence="1">
    <location>
        <begin position="331"/>
        <end position="359"/>
    </location>
</feature>